<feature type="region of interest" description="Disordered" evidence="1">
    <location>
        <begin position="47"/>
        <end position="85"/>
    </location>
</feature>
<organism evidence="3 4">
    <name type="scientific">Tahibacter amnicola</name>
    <dbReference type="NCBI Taxonomy" id="2976241"/>
    <lineage>
        <taxon>Bacteria</taxon>
        <taxon>Pseudomonadati</taxon>
        <taxon>Pseudomonadota</taxon>
        <taxon>Gammaproteobacteria</taxon>
        <taxon>Lysobacterales</taxon>
        <taxon>Rhodanobacteraceae</taxon>
        <taxon>Tahibacter</taxon>
    </lineage>
</organism>
<dbReference type="EMBL" id="CP104694">
    <property type="protein sequence ID" value="UXI68501.1"/>
    <property type="molecule type" value="Genomic_DNA"/>
</dbReference>
<keyword evidence="2" id="KW-0732">Signal</keyword>
<gene>
    <name evidence="3" type="ORF">N4264_02275</name>
</gene>
<evidence type="ECO:0000256" key="1">
    <source>
        <dbReference type="SAM" id="MobiDB-lite"/>
    </source>
</evidence>
<keyword evidence="4" id="KW-1185">Reference proteome</keyword>
<accession>A0ABY6BIQ5</accession>
<name>A0ABY6BIQ5_9GAMM</name>
<protein>
    <submittedName>
        <fullName evidence="3">Uncharacterized protein</fullName>
    </submittedName>
</protein>
<feature type="signal peptide" evidence="2">
    <location>
        <begin position="1"/>
        <end position="18"/>
    </location>
</feature>
<proteinExistence type="predicted"/>
<dbReference type="RefSeq" id="WP_261695460.1">
    <property type="nucleotide sequence ID" value="NZ_CP104694.1"/>
</dbReference>
<dbReference type="Proteomes" id="UP001064632">
    <property type="component" value="Chromosome"/>
</dbReference>
<evidence type="ECO:0000256" key="2">
    <source>
        <dbReference type="SAM" id="SignalP"/>
    </source>
</evidence>
<feature type="chain" id="PRO_5047351388" evidence="2">
    <location>
        <begin position="19"/>
        <end position="99"/>
    </location>
</feature>
<evidence type="ECO:0000313" key="4">
    <source>
        <dbReference type="Proteomes" id="UP001064632"/>
    </source>
</evidence>
<evidence type="ECO:0000313" key="3">
    <source>
        <dbReference type="EMBL" id="UXI68501.1"/>
    </source>
</evidence>
<reference evidence="3" key="1">
    <citation type="submission" date="2022-09" db="EMBL/GenBank/DDBJ databases">
        <title>Tahibacter sp. nov., isolated from a fresh water.</title>
        <authorList>
            <person name="Baek J.H."/>
            <person name="Lee J.K."/>
            <person name="Kim J.M."/>
            <person name="Jeon C.O."/>
        </authorList>
    </citation>
    <scope>NUCLEOTIDE SEQUENCE</scope>
    <source>
        <strain evidence="3">W38</strain>
    </source>
</reference>
<sequence>MRSIFILIAFIVPHLAHAGSVASGIKDLDEGTRASVVKEMSKMRLYEDDKLKKQGQRRSNSQSGECGDMNVGNTETRRGPTPRKVTTVVTGNIVQLCNK</sequence>